<dbReference type="InterPro" id="IPR013098">
    <property type="entry name" value="Ig_I-set"/>
</dbReference>
<dbReference type="InterPro" id="IPR009138">
    <property type="entry name" value="Neural_cell_adh"/>
</dbReference>
<dbReference type="InterPro" id="IPR036116">
    <property type="entry name" value="FN3_sf"/>
</dbReference>
<dbReference type="SUPFAM" id="SSF48726">
    <property type="entry name" value="Immunoglobulin"/>
    <property type="match status" value="4"/>
</dbReference>
<proteinExistence type="predicted"/>
<keyword evidence="8" id="KW-1015">Disulfide bond</keyword>
<dbReference type="InterPro" id="IPR036179">
    <property type="entry name" value="Ig-like_dom_sf"/>
</dbReference>
<feature type="domain" description="Ig-like" evidence="14">
    <location>
        <begin position="210"/>
        <end position="298"/>
    </location>
</feature>
<evidence type="ECO:0000256" key="10">
    <source>
        <dbReference type="ARBA" id="ARBA00023319"/>
    </source>
</evidence>
<feature type="domain" description="Ig-like" evidence="14">
    <location>
        <begin position="301"/>
        <end position="386"/>
    </location>
</feature>
<reference evidence="16" key="3">
    <citation type="submission" date="2025-09" db="UniProtKB">
        <authorList>
            <consortium name="Ensembl"/>
        </authorList>
    </citation>
    <scope>IDENTIFICATION</scope>
</reference>
<evidence type="ECO:0000259" key="15">
    <source>
        <dbReference type="PROSITE" id="PS50853"/>
    </source>
</evidence>
<dbReference type="PROSITE" id="PS50853">
    <property type="entry name" value="FN3"/>
    <property type="match status" value="2"/>
</dbReference>
<feature type="domain" description="Ig-like" evidence="14">
    <location>
        <begin position="115"/>
        <end position="203"/>
    </location>
</feature>
<evidence type="ECO:0000256" key="9">
    <source>
        <dbReference type="ARBA" id="ARBA00023180"/>
    </source>
</evidence>
<dbReference type="GO" id="GO:0005886">
    <property type="term" value="C:plasma membrane"/>
    <property type="evidence" value="ECO:0007669"/>
    <property type="project" value="UniProtKB-ARBA"/>
</dbReference>
<keyword evidence="6 12" id="KW-1133">Transmembrane helix</keyword>
<evidence type="ECO:0000256" key="5">
    <source>
        <dbReference type="ARBA" id="ARBA00022889"/>
    </source>
</evidence>
<feature type="transmembrane region" description="Helical" evidence="12">
    <location>
        <begin position="595"/>
        <end position="616"/>
    </location>
</feature>
<keyword evidence="3 13" id="KW-0732">Signal</keyword>
<dbReference type="GO" id="GO:0043005">
    <property type="term" value="C:neuron projection"/>
    <property type="evidence" value="ECO:0007669"/>
    <property type="project" value="TreeGrafter"/>
</dbReference>
<dbReference type="InterPro" id="IPR013783">
    <property type="entry name" value="Ig-like_fold"/>
</dbReference>
<keyword evidence="9" id="KW-0325">Glycoprotein</keyword>
<keyword evidence="2 12" id="KW-0812">Transmembrane</keyword>
<sequence length="705" mass="77620">MSSAVKMMIAVSALIFLFCTLTDAKMQIISSKPDVKVSEDSLILCKAGGEGEISWQKDGHDIEEEHMEVDKVDESTSKLIIKAAQLADSGTYTCVCEFDSGHNDEISTNIYVYEPIKFHQTTDYHEFLLADTVLVPCIVTGKPEVDVTWYRNGQSVGSDVKNRFVILPDKSLQIRKIERDDEGSYSCKATITGRPVSDMRNISVVVNAPPTVKIHEEVKRVLAGPEMTVTMTCLVSGAPQPVISWTFPITADLSQFQYNSDKSELKINTVDRRFNGEYICTAKNKISEKSATIMLDVSEHPLVVLSQNETQVEPGGRVIVSCSVSGHPTPTFQWIRKSPNLKMTSNRTTVVESDLIIENVIPSDGGIYSCVAESSAGSASNDFILQTWPDKPTQVTVKPGAAAANFFLDVPVVNGGSNVTAYVLQWRQRPDQSWSEKVVLADEPLVAAPLLPYTSYFVRVAAQNSIGQGVFSKDYTIHTLGELGEPDRPFLTSDDIKLEENTFSIPFKQQDTGGSPIIHYVIRYRPNREDEEWRERELPSNATNVFLHDLHYKTEYHVELFSVNRKGRSNPAAFNFTTLMATADGRKSGIGKGGVVGIVMLIFLVLLIAVDATCCYTNHCGMLMYLAVKLFGRKTPGAKSMEEGEGTISNIDVKLNGLATPRGSIPKQQTQNGAQNMVQSEVTCDKAPLTKFEKSPANGNPVTDP</sequence>
<dbReference type="InterPro" id="IPR003599">
    <property type="entry name" value="Ig_sub"/>
</dbReference>
<reference evidence="16 17" key="1">
    <citation type="submission" date="2020-06" db="EMBL/GenBank/DDBJ databases">
        <authorList>
            <consortium name="Wellcome Sanger Institute Data Sharing"/>
        </authorList>
    </citation>
    <scope>NUCLEOTIDE SEQUENCE [LARGE SCALE GENOMIC DNA]</scope>
</reference>
<evidence type="ECO:0000256" key="12">
    <source>
        <dbReference type="SAM" id="Phobius"/>
    </source>
</evidence>
<evidence type="ECO:0000256" key="13">
    <source>
        <dbReference type="SAM" id="SignalP"/>
    </source>
</evidence>
<dbReference type="InterPro" id="IPR003961">
    <property type="entry name" value="FN3_dom"/>
</dbReference>
<feature type="domain" description="Fibronectin type-III" evidence="15">
    <location>
        <begin position="485"/>
        <end position="585"/>
    </location>
</feature>
<feature type="compositionally biased region" description="Polar residues" evidence="11">
    <location>
        <begin position="666"/>
        <end position="679"/>
    </location>
</feature>
<dbReference type="CDD" id="cd00096">
    <property type="entry name" value="Ig"/>
    <property type="match status" value="2"/>
</dbReference>
<gene>
    <name evidence="16" type="primary">ncam3</name>
</gene>
<evidence type="ECO:0000256" key="3">
    <source>
        <dbReference type="ARBA" id="ARBA00022729"/>
    </source>
</evidence>
<dbReference type="GeneTree" id="ENSGT00940000166537"/>
<evidence type="ECO:0000256" key="2">
    <source>
        <dbReference type="ARBA" id="ARBA00022692"/>
    </source>
</evidence>
<dbReference type="SMART" id="SM00406">
    <property type="entry name" value="IGv"/>
    <property type="match status" value="2"/>
</dbReference>
<dbReference type="CDD" id="cd00063">
    <property type="entry name" value="FN3"/>
    <property type="match status" value="2"/>
</dbReference>
<feature type="signal peptide" evidence="13">
    <location>
        <begin position="1"/>
        <end position="24"/>
    </location>
</feature>
<protein>
    <recommendedName>
        <fullName evidence="18">Neural cell adhesion molecule 1-like</fullName>
    </recommendedName>
</protein>
<dbReference type="Gene3D" id="2.60.40.10">
    <property type="entry name" value="Immunoglobulins"/>
    <property type="match status" value="6"/>
</dbReference>
<evidence type="ECO:0000256" key="7">
    <source>
        <dbReference type="ARBA" id="ARBA00023136"/>
    </source>
</evidence>
<dbReference type="PANTHER" id="PTHR12231">
    <property type="entry name" value="CTX-RELATED TYPE I TRANSMEMBRANE PROTEIN"/>
    <property type="match status" value="1"/>
</dbReference>
<evidence type="ECO:0000256" key="6">
    <source>
        <dbReference type="ARBA" id="ARBA00022989"/>
    </source>
</evidence>
<evidence type="ECO:0000256" key="4">
    <source>
        <dbReference type="ARBA" id="ARBA00022737"/>
    </source>
</evidence>
<keyword evidence="7 12" id="KW-0472">Membrane</keyword>
<dbReference type="InterPro" id="IPR007110">
    <property type="entry name" value="Ig-like_dom"/>
</dbReference>
<evidence type="ECO:0008006" key="18">
    <source>
        <dbReference type="Google" id="ProtNLM"/>
    </source>
</evidence>
<dbReference type="SUPFAM" id="SSF49265">
    <property type="entry name" value="Fibronectin type III"/>
    <property type="match status" value="1"/>
</dbReference>
<comment type="subcellular location">
    <subcellularLocation>
        <location evidence="1">Membrane</location>
        <topology evidence="1">Single-pass membrane protein</topology>
    </subcellularLocation>
</comment>
<name>A0AAY4AX18_9TELE</name>
<evidence type="ECO:0000256" key="8">
    <source>
        <dbReference type="ARBA" id="ARBA00023157"/>
    </source>
</evidence>
<keyword evidence="10" id="KW-0393">Immunoglobulin domain</keyword>
<keyword evidence="4" id="KW-0677">Repeat</keyword>
<accession>A0AAY4AX18</accession>
<dbReference type="SMART" id="SM00060">
    <property type="entry name" value="FN3"/>
    <property type="match status" value="2"/>
</dbReference>
<dbReference type="GO" id="GO:0007155">
    <property type="term" value="P:cell adhesion"/>
    <property type="evidence" value="ECO:0007669"/>
    <property type="project" value="UniProtKB-KW"/>
</dbReference>
<evidence type="ECO:0000259" key="14">
    <source>
        <dbReference type="PROSITE" id="PS50835"/>
    </source>
</evidence>
<feature type="region of interest" description="Disordered" evidence="11">
    <location>
        <begin position="660"/>
        <end position="679"/>
    </location>
</feature>
<dbReference type="PRINTS" id="PR01838">
    <property type="entry name" value="NCAMFAMILY"/>
</dbReference>
<dbReference type="Pfam" id="PF13927">
    <property type="entry name" value="Ig_3"/>
    <property type="match status" value="1"/>
</dbReference>
<dbReference type="AlphaFoldDB" id="A0AAY4AX18"/>
<evidence type="ECO:0000313" key="17">
    <source>
        <dbReference type="Proteomes" id="UP000694580"/>
    </source>
</evidence>
<evidence type="ECO:0000313" key="16">
    <source>
        <dbReference type="Ensembl" id="ENSDCDP00010013328.1"/>
    </source>
</evidence>
<dbReference type="Pfam" id="PF07679">
    <property type="entry name" value="I-set"/>
    <property type="match status" value="3"/>
</dbReference>
<dbReference type="SMART" id="SM00408">
    <property type="entry name" value="IGc2"/>
    <property type="match status" value="4"/>
</dbReference>
<dbReference type="InterPro" id="IPR013106">
    <property type="entry name" value="Ig_V-set"/>
</dbReference>
<dbReference type="PANTHER" id="PTHR12231:SF253">
    <property type="entry name" value="DPR-INTERACTING PROTEIN ETA, ISOFORM B-RELATED"/>
    <property type="match status" value="1"/>
</dbReference>
<dbReference type="InterPro" id="IPR003598">
    <property type="entry name" value="Ig_sub2"/>
</dbReference>
<organism evidence="16 17">
    <name type="scientific">Denticeps clupeoides</name>
    <name type="common">denticle herring</name>
    <dbReference type="NCBI Taxonomy" id="299321"/>
    <lineage>
        <taxon>Eukaryota</taxon>
        <taxon>Metazoa</taxon>
        <taxon>Chordata</taxon>
        <taxon>Craniata</taxon>
        <taxon>Vertebrata</taxon>
        <taxon>Euteleostomi</taxon>
        <taxon>Actinopterygii</taxon>
        <taxon>Neopterygii</taxon>
        <taxon>Teleostei</taxon>
        <taxon>Clupei</taxon>
        <taxon>Clupeiformes</taxon>
        <taxon>Denticipitoidei</taxon>
        <taxon>Denticipitidae</taxon>
        <taxon>Denticeps</taxon>
    </lineage>
</organism>
<dbReference type="Ensembl" id="ENSDCDT00010014046.1">
    <property type="protein sequence ID" value="ENSDCDP00010013328.1"/>
    <property type="gene ID" value="ENSDCDG00010006090.1"/>
</dbReference>
<dbReference type="InterPro" id="IPR051170">
    <property type="entry name" value="Neural/epithelial_adhesion"/>
</dbReference>
<evidence type="ECO:0000256" key="11">
    <source>
        <dbReference type="SAM" id="MobiDB-lite"/>
    </source>
</evidence>
<dbReference type="PROSITE" id="PS50835">
    <property type="entry name" value="IG_LIKE"/>
    <property type="match status" value="4"/>
</dbReference>
<feature type="domain" description="Fibronectin type-III" evidence="15">
    <location>
        <begin position="388"/>
        <end position="482"/>
    </location>
</feature>
<dbReference type="Proteomes" id="UP000694580">
    <property type="component" value="Chromosome 5"/>
</dbReference>
<keyword evidence="17" id="KW-1185">Reference proteome</keyword>
<feature type="chain" id="PRO_5044305666" description="Neural cell adhesion molecule 1-like" evidence="13">
    <location>
        <begin position="25"/>
        <end position="705"/>
    </location>
</feature>
<evidence type="ECO:0000256" key="1">
    <source>
        <dbReference type="ARBA" id="ARBA00004167"/>
    </source>
</evidence>
<feature type="domain" description="Ig-like" evidence="14">
    <location>
        <begin position="1"/>
        <end position="107"/>
    </location>
</feature>
<dbReference type="SMART" id="SM00409">
    <property type="entry name" value="IG"/>
    <property type="match status" value="4"/>
</dbReference>
<keyword evidence="5" id="KW-0130">Cell adhesion</keyword>
<reference evidence="16" key="2">
    <citation type="submission" date="2025-08" db="UniProtKB">
        <authorList>
            <consortium name="Ensembl"/>
        </authorList>
    </citation>
    <scope>IDENTIFICATION</scope>
</reference>
<dbReference type="Pfam" id="PF00041">
    <property type="entry name" value="fn3"/>
    <property type="match status" value="1"/>
</dbReference>